<feature type="compositionally biased region" description="Basic and acidic residues" evidence="1">
    <location>
        <begin position="1"/>
        <end position="10"/>
    </location>
</feature>
<dbReference type="EMBL" id="MT143464">
    <property type="protein sequence ID" value="QJA97118.1"/>
    <property type="molecule type" value="Genomic_DNA"/>
</dbReference>
<evidence type="ECO:0000313" key="2">
    <source>
        <dbReference type="EMBL" id="QJA56323.1"/>
    </source>
</evidence>
<protein>
    <submittedName>
        <fullName evidence="2">Uncharacterized protein</fullName>
    </submittedName>
</protein>
<feature type="region of interest" description="Disordered" evidence="1">
    <location>
        <begin position="1"/>
        <end position="22"/>
    </location>
</feature>
<accession>A0A6M3IG29</accession>
<gene>
    <name evidence="2" type="ORF">MM415B01880_0001</name>
    <name evidence="3" type="ORF">MM415B06679_0003</name>
</gene>
<evidence type="ECO:0000313" key="3">
    <source>
        <dbReference type="EMBL" id="QJA97118.1"/>
    </source>
</evidence>
<organism evidence="2">
    <name type="scientific">viral metagenome</name>
    <dbReference type="NCBI Taxonomy" id="1070528"/>
    <lineage>
        <taxon>unclassified sequences</taxon>
        <taxon>metagenomes</taxon>
        <taxon>organismal metagenomes</taxon>
    </lineage>
</organism>
<reference evidence="2" key="1">
    <citation type="submission" date="2020-03" db="EMBL/GenBank/DDBJ databases">
        <title>The deep terrestrial virosphere.</title>
        <authorList>
            <person name="Holmfeldt K."/>
            <person name="Nilsson E."/>
            <person name="Simone D."/>
            <person name="Lopez-Fernandez M."/>
            <person name="Wu X."/>
            <person name="de Brujin I."/>
            <person name="Lundin D."/>
            <person name="Andersson A."/>
            <person name="Bertilsson S."/>
            <person name="Dopson M."/>
        </authorList>
    </citation>
    <scope>NUCLEOTIDE SEQUENCE</scope>
    <source>
        <strain evidence="2">MM415B01880</strain>
        <strain evidence="3">MM415B06679</strain>
    </source>
</reference>
<evidence type="ECO:0000256" key="1">
    <source>
        <dbReference type="SAM" id="MobiDB-lite"/>
    </source>
</evidence>
<sequence>MANEFKHKDAGSTLTQTEDNATDRHAFDSQAVGDLLYASSTTVCSRLGIGSTDDLLTIVGGVPAWAAGRSGEGHITILGGSYNVVGQGTWAWTILTTGILNAIWSNSSNGNGDNVSYQVYLAKGTYTLVASCAKGPNRGIVDVDIDASEVASFDLYAAGYSLSNRLSQASIAVATSGLKTLKWRVDGKNVSGTDYYCPFHYIALWRTA</sequence>
<dbReference type="EMBL" id="MT141212">
    <property type="protein sequence ID" value="QJA56323.1"/>
    <property type="molecule type" value="Genomic_DNA"/>
</dbReference>
<name>A0A6M3IG29_9ZZZZ</name>
<proteinExistence type="predicted"/>
<dbReference type="AlphaFoldDB" id="A0A6M3IG29"/>